<protein>
    <submittedName>
        <fullName evidence="7">LysR family transcriptional regulator</fullName>
    </submittedName>
</protein>
<feature type="domain" description="HTH lysR-type" evidence="6">
    <location>
        <begin position="1"/>
        <end position="58"/>
    </location>
</feature>
<keyword evidence="5" id="KW-0804">Transcription</keyword>
<sequence length="316" mass="34430">MRFSQVEAFRAVMLSGSTTAAAGILHTSQPNISRSISQLEKETGLRLFERLPGKLVPTNDGTLFFKDVQRSFSGLRQLEEAAKRIRRFSGGSLTVAAIQILALGLIPKTIKRFAESYPEASIAIHTGHSSVVAQWVDDQTCDIGLVSQLSETFGLEYEHLYEVDAVCVMPAGHRLATKDCIGPLDLADEPYISLPRNEFGHSAIDAIFEEAAISRHVNLETSYSSITCSLVAQGLGIALVNPLAALDYRHSGLITRPFLPAVKHNGYLIFPKGRSDDRLVTSFAKALKAVLLEDRMTLGGYSEPPDNQPAASTMNK</sequence>
<dbReference type="RefSeq" id="WP_101779327.1">
    <property type="nucleotide sequence ID" value="NZ_NBUC01000079.1"/>
</dbReference>
<name>A0ABX4TM15_9HYPH</name>
<dbReference type="Gene3D" id="1.10.10.10">
    <property type="entry name" value="Winged helix-like DNA-binding domain superfamily/Winged helix DNA-binding domain"/>
    <property type="match status" value="1"/>
</dbReference>
<gene>
    <name evidence="7" type="ORF">BMJ33_16615</name>
</gene>
<dbReference type="PANTHER" id="PTHR30427:SF1">
    <property type="entry name" value="TRANSCRIPTIONAL ACTIVATOR PROTEIN LYSR"/>
    <property type="match status" value="1"/>
</dbReference>
<dbReference type="InterPro" id="IPR036388">
    <property type="entry name" value="WH-like_DNA-bd_sf"/>
</dbReference>
<accession>A0ABX4TM15</accession>
<dbReference type="Proteomes" id="UP001190825">
    <property type="component" value="Unassembled WGS sequence"/>
</dbReference>
<evidence type="ECO:0000256" key="3">
    <source>
        <dbReference type="ARBA" id="ARBA00023125"/>
    </source>
</evidence>
<dbReference type="PANTHER" id="PTHR30427">
    <property type="entry name" value="TRANSCRIPTIONAL ACTIVATOR PROTEIN LYSR"/>
    <property type="match status" value="1"/>
</dbReference>
<reference evidence="7 8" key="1">
    <citation type="journal article" date="2018" name="FEMS Microbiol. Ecol.">
        <title>Co-invading symbiotic mutualists of Medicago polymorpha retain high ancestral diversity and contain diverse accessory genomes.</title>
        <authorList>
            <person name="Porter S.S."/>
            <person name="Faber-Hammond J.J."/>
            <person name="Friesen M.L."/>
        </authorList>
    </citation>
    <scope>NUCLEOTIDE SEQUENCE [LARGE SCALE GENOMIC DNA]</scope>
    <source>
        <strain evidence="7 8">Str16</strain>
    </source>
</reference>
<evidence type="ECO:0000313" key="8">
    <source>
        <dbReference type="Proteomes" id="UP001190825"/>
    </source>
</evidence>
<evidence type="ECO:0000256" key="1">
    <source>
        <dbReference type="ARBA" id="ARBA00009437"/>
    </source>
</evidence>
<evidence type="ECO:0000259" key="6">
    <source>
        <dbReference type="PROSITE" id="PS50931"/>
    </source>
</evidence>
<dbReference type="PROSITE" id="PS50931">
    <property type="entry name" value="HTH_LYSR"/>
    <property type="match status" value="1"/>
</dbReference>
<dbReference type="PRINTS" id="PR00039">
    <property type="entry name" value="HTHLYSR"/>
</dbReference>
<evidence type="ECO:0000256" key="5">
    <source>
        <dbReference type="ARBA" id="ARBA00023163"/>
    </source>
</evidence>
<dbReference type="Gene3D" id="3.40.190.10">
    <property type="entry name" value="Periplasmic binding protein-like II"/>
    <property type="match status" value="2"/>
</dbReference>
<dbReference type="InterPro" id="IPR000847">
    <property type="entry name" value="LysR_HTH_N"/>
</dbReference>
<proteinExistence type="inferred from homology"/>
<keyword evidence="8" id="KW-1185">Reference proteome</keyword>
<dbReference type="InterPro" id="IPR005119">
    <property type="entry name" value="LysR_subst-bd"/>
</dbReference>
<keyword evidence="3" id="KW-0238">DNA-binding</keyword>
<evidence type="ECO:0000256" key="4">
    <source>
        <dbReference type="ARBA" id="ARBA00023159"/>
    </source>
</evidence>
<comment type="similarity">
    <text evidence="1">Belongs to the LysR transcriptional regulatory family.</text>
</comment>
<dbReference type="SUPFAM" id="SSF46785">
    <property type="entry name" value="Winged helix' DNA-binding domain"/>
    <property type="match status" value="1"/>
</dbReference>
<keyword evidence="4" id="KW-0010">Activator</keyword>
<organism evidence="7 8">
    <name type="scientific">Sinorhizobium medicae</name>
    <dbReference type="NCBI Taxonomy" id="110321"/>
    <lineage>
        <taxon>Bacteria</taxon>
        <taxon>Pseudomonadati</taxon>
        <taxon>Pseudomonadota</taxon>
        <taxon>Alphaproteobacteria</taxon>
        <taxon>Hyphomicrobiales</taxon>
        <taxon>Rhizobiaceae</taxon>
        <taxon>Sinorhizobium/Ensifer group</taxon>
        <taxon>Sinorhizobium</taxon>
    </lineage>
</organism>
<keyword evidence="2" id="KW-0805">Transcription regulation</keyword>
<evidence type="ECO:0000313" key="7">
    <source>
        <dbReference type="EMBL" id="PLU02566.1"/>
    </source>
</evidence>
<dbReference type="InterPro" id="IPR036390">
    <property type="entry name" value="WH_DNA-bd_sf"/>
</dbReference>
<dbReference type="Pfam" id="PF00126">
    <property type="entry name" value="HTH_1"/>
    <property type="match status" value="1"/>
</dbReference>
<dbReference type="SUPFAM" id="SSF53850">
    <property type="entry name" value="Periplasmic binding protein-like II"/>
    <property type="match status" value="1"/>
</dbReference>
<evidence type="ECO:0000256" key="2">
    <source>
        <dbReference type="ARBA" id="ARBA00023015"/>
    </source>
</evidence>
<comment type="caution">
    <text evidence="7">The sequence shown here is derived from an EMBL/GenBank/DDBJ whole genome shotgun (WGS) entry which is preliminary data.</text>
</comment>
<dbReference type="EMBL" id="NBUC01000079">
    <property type="protein sequence ID" value="PLU02566.1"/>
    <property type="molecule type" value="Genomic_DNA"/>
</dbReference>
<dbReference type="Pfam" id="PF03466">
    <property type="entry name" value="LysR_substrate"/>
    <property type="match status" value="1"/>
</dbReference>